<evidence type="ECO:0000313" key="1">
    <source>
        <dbReference type="EMBL" id="KOF72928.1"/>
    </source>
</evidence>
<name>A0A0L8G7R7_OCTBM</name>
<dbReference type="AlphaFoldDB" id="A0A0L8G7R7"/>
<proteinExistence type="predicted"/>
<protein>
    <submittedName>
        <fullName evidence="1">Uncharacterized protein</fullName>
    </submittedName>
</protein>
<accession>A0A0L8G7R7</accession>
<reference evidence="1" key="1">
    <citation type="submission" date="2015-07" db="EMBL/GenBank/DDBJ databases">
        <title>MeaNS - Measles Nucleotide Surveillance Program.</title>
        <authorList>
            <person name="Tran T."/>
            <person name="Druce J."/>
        </authorList>
    </citation>
    <scope>NUCLEOTIDE SEQUENCE</scope>
    <source>
        <strain evidence="1">UCB-OBI-ISO-001</strain>
        <tissue evidence="1">Gonad</tissue>
    </source>
</reference>
<gene>
    <name evidence="1" type="ORF">OCBIM_22038647mg</name>
</gene>
<organism evidence="1">
    <name type="scientific">Octopus bimaculoides</name>
    <name type="common">California two-spotted octopus</name>
    <dbReference type="NCBI Taxonomy" id="37653"/>
    <lineage>
        <taxon>Eukaryota</taxon>
        <taxon>Metazoa</taxon>
        <taxon>Spiralia</taxon>
        <taxon>Lophotrochozoa</taxon>
        <taxon>Mollusca</taxon>
        <taxon>Cephalopoda</taxon>
        <taxon>Coleoidea</taxon>
        <taxon>Octopodiformes</taxon>
        <taxon>Octopoda</taxon>
        <taxon>Incirrata</taxon>
        <taxon>Octopodidae</taxon>
        <taxon>Octopus</taxon>
    </lineage>
</organism>
<sequence length="49" mass="5599">MNRNFSSTGITQISALKNKHLTVLKFLYRKTTFSSLTSLGNEKYMNISL</sequence>
<dbReference type="EMBL" id="KQ423430">
    <property type="protein sequence ID" value="KOF72928.1"/>
    <property type="molecule type" value="Genomic_DNA"/>
</dbReference>